<organism evidence="2 3">
    <name type="scientific">Knipowitschia caucasica</name>
    <name type="common">Caucasian dwarf goby</name>
    <name type="synonym">Pomatoschistus caucasicus</name>
    <dbReference type="NCBI Taxonomy" id="637954"/>
    <lineage>
        <taxon>Eukaryota</taxon>
        <taxon>Metazoa</taxon>
        <taxon>Chordata</taxon>
        <taxon>Craniata</taxon>
        <taxon>Vertebrata</taxon>
        <taxon>Euteleostomi</taxon>
        <taxon>Actinopterygii</taxon>
        <taxon>Neopterygii</taxon>
        <taxon>Teleostei</taxon>
        <taxon>Neoteleostei</taxon>
        <taxon>Acanthomorphata</taxon>
        <taxon>Gobiaria</taxon>
        <taxon>Gobiiformes</taxon>
        <taxon>Gobioidei</taxon>
        <taxon>Gobiidae</taxon>
        <taxon>Gobiinae</taxon>
        <taxon>Knipowitschia</taxon>
    </lineage>
</organism>
<dbReference type="AlphaFoldDB" id="A0AAV2L450"/>
<feature type="compositionally biased region" description="Polar residues" evidence="1">
    <location>
        <begin position="1"/>
        <end position="19"/>
    </location>
</feature>
<reference evidence="2 3" key="1">
    <citation type="submission" date="2024-04" db="EMBL/GenBank/DDBJ databases">
        <authorList>
            <person name="Waldvogel A.-M."/>
            <person name="Schoenle A."/>
        </authorList>
    </citation>
    <scope>NUCLEOTIDE SEQUENCE [LARGE SCALE GENOMIC DNA]</scope>
</reference>
<gene>
    <name evidence="2" type="ORF">KC01_LOCUS24544</name>
</gene>
<accession>A0AAV2L450</accession>
<protein>
    <submittedName>
        <fullName evidence="2">Uncharacterized protein</fullName>
    </submittedName>
</protein>
<dbReference type="EMBL" id="OZ035842">
    <property type="protein sequence ID" value="CAL1595808.1"/>
    <property type="molecule type" value="Genomic_DNA"/>
</dbReference>
<feature type="region of interest" description="Disordered" evidence="1">
    <location>
        <begin position="38"/>
        <end position="93"/>
    </location>
</feature>
<evidence type="ECO:0000313" key="3">
    <source>
        <dbReference type="Proteomes" id="UP001497482"/>
    </source>
</evidence>
<feature type="compositionally biased region" description="Polar residues" evidence="1">
    <location>
        <begin position="46"/>
        <end position="63"/>
    </location>
</feature>
<dbReference type="Proteomes" id="UP001497482">
    <property type="component" value="Chromosome 20"/>
</dbReference>
<evidence type="ECO:0000313" key="2">
    <source>
        <dbReference type="EMBL" id="CAL1595808.1"/>
    </source>
</evidence>
<evidence type="ECO:0000256" key="1">
    <source>
        <dbReference type="SAM" id="MobiDB-lite"/>
    </source>
</evidence>
<keyword evidence="3" id="KW-1185">Reference proteome</keyword>
<name>A0AAV2L450_KNICA</name>
<sequence length="116" mass="12747">MTTAFKASASAPASEQRQPCSPMCTHVSVSADLRLFTERARDDVTTKQQQSRPSSGSEPLTTSTDRESSAFIPSCAAHVTAHQRHTSSDARRAHVGLHMHARRGVRTVWSQSYLRP</sequence>
<proteinExistence type="predicted"/>
<feature type="region of interest" description="Disordered" evidence="1">
    <location>
        <begin position="1"/>
        <end position="23"/>
    </location>
</feature>